<protein>
    <submittedName>
        <fullName evidence="3">4-hydroxybenzoyl-CoA thioesterase</fullName>
    </submittedName>
</protein>
<dbReference type="Gene3D" id="3.10.129.10">
    <property type="entry name" value="Hotdog Thioesterase"/>
    <property type="match status" value="1"/>
</dbReference>
<evidence type="ECO:0000313" key="4">
    <source>
        <dbReference type="Proteomes" id="UP000188243"/>
    </source>
</evidence>
<proteinExistence type="inferred from homology"/>
<dbReference type="CDD" id="cd00586">
    <property type="entry name" value="4HBT"/>
    <property type="match status" value="1"/>
</dbReference>
<dbReference type="EMBL" id="CP019628">
    <property type="protein sequence ID" value="AQP99359.1"/>
    <property type="molecule type" value="Genomic_DNA"/>
</dbReference>
<comment type="similarity">
    <text evidence="1">Belongs to the 4-hydroxybenzoyl-CoA thioesterase family.</text>
</comment>
<gene>
    <name evidence="3" type="ORF">B0W48_05810</name>
</gene>
<dbReference type="GO" id="GO:0047617">
    <property type="term" value="F:fatty acyl-CoA hydrolase activity"/>
    <property type="evidence" value="ECO:0007669"/>
    <property type="project" value="TreeGrafter"/>
</dbReference>
<dbReference type="PANTHER" id="PTHR31793:SF27">
    <property type="entry name" value="NOVEL THIOESTERASE SUPERFAMILY DOMAIN AND SAPOSIN A-TYPE DOMAIN CONTAINING PROTEIN (0610012H03RIK)"/>
    <property type="match status" value="1"/>
</dbReference>
<dbReference type="InterPro" id="IPR029069">
    <property type="entry name" value="HotDog_dom_sf"/>
</dbReference>
<organism evidence="3 4">
    <name type="scientific">Pseudoalteromonas aliena</name>
    <dbReference type="NCBI Taxonomy" id="247523"/>
    <lineage>
        <taxon>Bacteria</taxon>
        <taxon>Pseudomonadati</taxon>
        <taxon>Pseudomonadota</taxon>
        <taxon>Gammaproteobacteria</taxon>
        <taxon>Alteromonadales</taxon>
        <taxon>Pseudoalteromonadaceae</taxon>
        <taxon>Pseudoalteromonas</taxon>
    </lineage>
</organism>
<keyword evidence="2" id="KW-0378">Hydrolase</keyword>
<dbReference type="InterPro" id="IPR050563">
    <property type="entry name" value="4-hydroxybenzoyl-CoA_TE"/>
</dbReference>
<dbReference type="Pfam" id="PF13279">
    <property type="entry name" value="4HBT_2"/>
    <property type="match status" value="1"/>
</dbReference>
<evidence type="ECO:0000256" key="2">
    <source>
        <dbReference type="ARBA" id="ARBA00022801"/>
    </source>
</evidence>
<dbReference type="RefSeq" id="WP_077536044.1">
    <property type="nucleotide sequence ID" value="NZ_CANLYY010000070.1"/>
</dbReference>
<reference evidence="3 4" key="1">
    <citation type="submission" date="2017-02" db="EMBL/GenBank/DDBJ databases">
        <title>Complete genome sequence of the cold-active Pseudoalteromonas aliena strain EH1 isolated from Arctic seawater.</title>
        <authorList>
            <person name="Kim E."/>
            <person name="Heo E."/>
            <person name="Kim H."/>
            <person name="Kim D."/>
        </authorList>
    </citation>
    <scope>NUCLEOTIDE SEQUENCE [LARGE SCALE GENOMIC DNA]</scope>
    <source>
        <strain evidence="3 4">EH1</strain>
    </source>
</reference>
<dbReference type="PANTHER" id="PTHR31793">
    <property type="entry name" value="4-HYDROXYBENZOYL-COA THIOESTERASE FAMILY MEMBER"/>
    <property type="match status" value="1"/>
</dbReference>
<dbReference type="InterPro" id="IPR006684">
    <property type="entry name" value="YbgC/YbaW"/>
</dbReference>
<dbReference type="STRING" id="247523.B0W48_05810"/>
<name>A0A1Q2GW56_9GAMM</name>
<accession>A0A1Q2GW56</accession>
<evidence type="ECO:0000313" key="3">
    <source>
        <dbReference type="EMBL" id="AQP99359.1"/>
    </source>
</evidence>
<evidence type="ECO:0000256" key="1">
    <source>
        <dbReference type="ARBA" id="ARBA00005953"/>
    </source>
</evidence>
<dbReference type="PIRSF" id="PIRSF003230">
    <property type="entry name" value="YbgC"/>
    <property type="match status" value="1"/>
</dbReference>
<dbReference type="KEGG" id="paln:B0W48_05810"/>
<sequence>MTFKVDFKVRDYECDLQGIVNNSVYFNYLEHARHEFLHANGVDFAQLAKDKINLVVMRSEMDYKLSLRPGDEFYVAVEPQRISRLKFAFKQTVVRKSDEREMLSALVIGTSVNEKGRPFLPEKIDSLFKTTTKC</sequence>
<dbReference type="Proteomes" id="UP000188243">
    <property type="component" value="Chromosome"/>
</dbReference>
<dbReference type="SUPFAM" id="SSF54637">
    <property type="entry name" value="Thioesterase/thiol ester dehydrase-isomerase"/>
    <property type="match status" value="1"/>
</dbReference>
<dbReference type="AlphaFoldDB" id="A0A1Q2GW56"/>